<protein>
    <submittedName>
        <fullName evidence="1">Uncharacterized protein</fullName>
    </submittedName>
</protein>
<dbReference type="Proteomes" id="UP000248553">
    <property type="component" value="Unassembled WGS sequence"/>
</dbReference>
<reference evidence="2" key="1">
    <citation type="submission" date="2018-05" db="EMBL/GenBank/DDBJ databases">
        <authorList>
            <person name="Nie L."/>
        </authorList>
    </citation>
    <scope>NUCLEOTIDE SEQUENCE [LARGE SCALE GENOMIC DNA]</scope>
    <source>
        <strain evidence="2">NL</strain>
    </source>
</reference>
<evidence type="ECO:0000313" key="2">
    <source>
        <dbReference type="Proteomes" id="UP000248553"/>
    </source>
</evidence>
<name>A0A328BV44_9BACT</name>
<gene>
    <name evidence="1" type="ORF">DLM85_03360</name>
</gene>
<dbReference type="EMBL" id="QHKM01000001">
    <property type="protein sequence ID" value="RAK69906.1"/>
    <property type="molecule type" value="Genomic_DNA"/>
</dbReference>
<dbReference type="AlphaFoldDB" id="A0A328BV44"/>
<keyword evidence="2" id="KW-1185">Reference proteome</keyword>
<sequence>MAVEWIGAAALLAEARAAFYRLDTVADHWLVAHLEGGGIQLLYRPHPYDTTWTRLAVDPAETKFSRNDTEVRLQTADLDGQGQPEVLLTLHATDYASGGDQYWDHAYLLDVTPRRPRLLLRAFTGDYSRASIAYAARHGDTLTGAEAYAGCIRRVELNGRELVVDPVRQVGAEYSVRQGGAQSCQAGSTLTPLPAGRYRYQHGALVRVVR</sequence>
<comment type="caution">
    <text evidence="1">The sequence shown here is derived from an EMBL/GenBank/DDBJ whole genome shotgun (WGS) entry which is preliminary data.</text>
</comment>
<accession>A0A328BV44</accession>
<evidence type="ECO:0000313" key="1">
    <source>
        <dbReference type="EMBL" id="RAK69906.1"/>
    </source>
</evidence>
<organism evidence="1 2">
    <name type="scientific">Hymenobacter edaphi</name>
    <dbReference type="NCBI Taxonomy" id="2211146"/>
    <lineage>
        <taxon>Bacteria</taxon>
        <taxon>Pseudomonadati</taxon>
        <taxon>Bacteroidota</taxon>
        <taxon>Cytophagia</taxon>
        <taxon>Cytophagales</taxon>
        <taxon>Hymenobacteraceae</taxon>
        <taxon>Hymenobacter</taxon>
    </lineage>
</organism>
<proteinExistence type="predicted"/>